<dbReference type="Pfam" id="PF00905">
    <property type="entry name" value="Transpeptidase"/>
    <property type="match status" value="1"/>
</dbReference>
<keyword evidence="4" id="KW-1133">Transmembrane helix</keyword>
<dbReference type="GO" id="GO:0071555">
    <property type="term" value="P:cell wall organization"/>
    <property type="evidence" value="ECO:0007669"/>
    <property type="project" value="TreeGrafter"/>
</dbReference>
<keyword evidence="2" id="KW-0645">Protease</keyword>
<dbReference type="Pfam" id="PF03717">
    <property type="entry name" value="PBP_dimer"/>
    <property type="match status" value="1"/>
</dbReference>
<dbReference type="AlphaFoldDB" id="F0SQF0"/>
<evidence type="ECO:0000256" key="3">
    <source>
        <dbReference type="ARBA" id="ARBA00023136"/>
    </source>
</evidence>
<dbReference type="Gene3D" id="3.40.710.10">
    <property type="entry name" value="DD-peptidase/beta-lactamase superfamily"/>
    <property type="match status" value="1"/>
</dbReference>
<gene>
    <name evidence="7" type="ordered locus">Plabr_0296</name>
</gene>
<dbReference type="eggNOG" id="COG0768">
    <property type="taxonomic scope" value="Bacteria"/>
</dbReference>
<dbReference type="KEGG" id="pbs:Plabr_0296"/>
<dbReference type="EC" id="2.4.1.129" evidence="7"/>
<evidence type="ECO:0000256" key="1">
    <source>
        <dbReference type="ARBA" id="ARBA00004370"/>
    </source>
</evidence>
<keyword evidence="7" id="KW-0808">Transferase</keyword>
<dbReference type="PANTHER" id="PTHR30627">
    <property type="entry name" value="PEPTIDOGLYCAN D,D-TRANSPEPTIDASE"/>
    <property type="match status" value="1"/>
</dbReference>
<keyword evidence="2" id="KW-0378">Hydrolase</keyword>
<dbReference type="SUPFAM" id="SSF56601">
    <property type="entry name" value="beta-lactamase/transpeptidase-like"/>
    <property type="match status" value="1"/>
</dbReference>
<dbReference type="GO" id="GO:0005886">
    <property type="term" value="C:plasma membrane"/>
    <property type="evidence" value="ECO:0007669"/>
    <property type="project" value="TreeGrafter"/>
</dbReference>
<keyword evidence="2" id="KW-0121">Carboxypeptidase</keyword>
<dbReference type="GO" id="GO:0008658">
    <property type="term" value="F:penicillin binding"/>
    <property type="evidence" value="ECO:0007669"/>
    <property type="project" value="InterPro"/>
</dbReference>
<dbReference type="EMBL" id="CP002546">
    <property type="protein sequence ID" value="ADY57925.1"/>
    <property type="molecule type" value="Genomic_DNA"/>
</dbReference>
<accession>F0SQF0</accession>
<proteinExistence type="predicted"/>
<organism evidence="7 8">
    <name type="scientific">Rubinisphaera brasiliensis (strain ATCC 49424 / DSM 5305 / JCM 21570 / IAM 15109 / NBRC 103401 / IFAM 1448)</name>
    <name type="common">Planctomyces brasiliensis</name>
    <dbReference type="NCBI Taxonomy" id="756272"/>
    <lineage>
        <taxon>Bacteria</taxon>
        <taxon>Pseudomonadati</taxon>
        <taxon>Planctomycetota</taxon>
        <taxon>Planctomycetia</taxon>
        <taxon>Planctomycetales</taxon>
        <taxon>Planctomycetaceae</taxon>
        <taxon>Rubinisphaera</taxon>
    </lineage>
</organism>
<evidence type="ECO:0000259" key="6">
    <source>
        <dbReference type="Pfam" id="PF03717"/>
    </source>
</evidence>
<keyword evidence="7" id="KW-0328">Glycosyltransferase</keyword>
<dbReference type="InterPro" id="IPR005311">
    <property type="entry name" value="PBP_dimer"/>
</dbReference>
<dbReference type="Gene3D" id="3.30.450.330">
    <property type="match status" value="1"/>
</dbReference>
<dbReference type="HOGENOM" id="CLU_009289_6_0_0"/>
<dbReference type="InterPro" id="IPR012338">
    <property type="entry name" value="Beta-lactam/transpept-like"/>
</dbReference>
<dbReference type="Gene3D" id="3.90.1310.10">
    <property type="entry name" value="Penicillin-binding protein 2a (Domain 2)"/>
    <property type="match status" value="1"/>
</dbReference>
<sequence>MTEEANPQTTPSRNLKTPLRRLYLLGGLLGCVWLIIAGRLVTLYFAERDAMQDRLTNQQTTTQTVRARPGDILDRNGRLLATSVDMHSLYTVPREIESIPDFAAAVGPVLELDIDELQAKLERYRDKGFVWLARRIERGQVDAIRQLELPSGTYGFEREFRRHYPQGALAAHVLGLRDIDGVGRGGIEQGWNKTIRGKDGKRVLVRDAHNRVVHLYEAADEPVEHGKTVRLTLDVRLQQIVEEELAAVQEQWQPIGSCAILCDPQTCEILAMASQPSFHPEQPATFRDDAWMNRAIAWTYEPGSTMKPLIVAWAMQQKKVSPQSVFFGHGGAYRMGPRLLHDTHPHGDMSLADVLIQSSNIGMAQIGEQLTNPGLAAGLDHFGFGYRTGVGLAGELPGFVRPLPEWNIYSTGSIPMGQEMMATPLQMLVAHATLANGGHYRQPLLVLDPTEGPAGTQLIDTPVVDRGICRWVVTDPMRRVLTEGTGRRVNVQGLSLFGKTGTSQVYDPEIQAYSNTKTVCSFVCGIPAHDPQLLVIVAVDQPTVGHSHFGSNVAAPAAVEILKRSHPLHARPIARSLVAPIRE</sequence>
<evidence type="ECO:0000313" key="7">
    <source>
        <dbReference type="EMBL" id="ADY57925.1"/>
    </source>
</evidence>
<evidence type="ECO:0000256" key="2">
    <source>
        <dbReference type="ARBA" id="ARBA00022645"/>
    </source>
</evidence>
<dbReference type="InterPro" id="IPR001460">
    <property type="entry name" value="PCN-bd_Tpept"/>
</dbReference>
<evidence type="ECO:0000256" key="4">
    <source>
        <dbReference type="SAM" id="Phobius"/>
    </source>
</evidence>
<feature type="transmembrane region" description="Helical" evidence="4">
    <location>
        <begin position="22"/>
        <end position="46"/>
    </location>
</feature>
<protein>
    <submittedName>
        <fullName evidence="7">Peptidoglycan glycosyltransferase</fullName>
        <ecNumber evidence="7">2.4.1.129</ecNumber>
    </submittedName>
</protein>
<dbReference type="RefSeq" id="WP_013626669.1">
    <property type="nucleotide sequence ID" value="NC_015174.1"/>
</dbReference>
<dbReference type="InterPro" id="IPR050515">
    <property type="entry name" value="Beta-lactam/transpept"/>
</dbReference>
<evidence type="ECO:0000259" key="5">
    <source>
        <dbReference type="Pfam" id="PF00905"/>
    </source>
</evidence>
<dbReference type="OrthoDB" id="9770103at2"/>
<name>F0SQF0_RUBBR</name>
<keyword evidence="3 4" id="KW-0472">Membrane</keyword>
<dbReference type="GO" id="GO:0016757">
    <property type="term" value="F:glycosyltransferase activity"/>
    <property type="evidence" value="ECO:0007669"/>
    <property type="project" value="UniProtKB-KW"/>
</dbReference>
<reference evidence="8" key="1">
    <citation type="submission" date="2011-02" db="EMBL/GenBank/DDBJ databases">
        <title>The complete genome of Planctomyces brasiliensis DSM 5305.</title>
        <authorList>
            <person name="Lucas S."/>
            <person name="Copeland A."/>
            <person name="Lapidus A."/>
            <person name="Bruce D."/>
            <person name="Goodwin L."/>
            <person name="Pitluck S."/>
            <person name="Kyrpides N."/>
            <person name="Mavromatis K."/>
            <person name="Pagani I."/>
            <person name="Ivanova N."/>
            <person name="Ovchinnikova G."/>
            <person name="Lu M."/>
            <person name="Detter J.C."/>
            <person name="Han C."/>
            <person name="Land M."/>
            <person name="Hauser L."/>
            <person name="Markowitz V."/>
            <person name="Cheng J.-F."/>
            <person name="Hugenholtz P."/>
            <person name="Woyke T."/>
            <person name="Wu D."/>
            <person name="Tindall B."/>
            <person name="Pomrenke H.G."/>
            <person name="Brambilla E."/>
            <person name="Klenk H.-P."/>
            <person name="Eisen J.A."/>
        </authorList>
    </citation>
    <scope>NUCLEOTIDE SEQUENCE [LARGE SCALE GENOMIC DNA]</scope>
    <source>
        <strain evidence="8">ATCC 49424 / DSM 5305 / JCM 21570 / NBRC 103401 / IFAM 1448</strain>
    </source>
</reference>
<feature type="domain" description="Penicillin-binding protein dimerisation" evidence="6">
    <location>
        <begin position="69"/>
        <end position="213"/>
    </location>
</feature>
<dbReference type="InterPro" id="IPR036138">
    <property type="entry name" value="PBP_dimer_sf"/>
</dbReference>
<dbReference type="STRING" id="756272.Plabr_0296"/>
<comment type="subcellular location">
    <subcellularLocation>
        <location evidence="1">Membrane</location>
    </subcellularLocation>
</comment>
<dbReference type="Proteomes" id="UP000006860">
    <property type="component" value="Chromosome"/>
</dbReference>
<dbReference type="GO" id="GO:0004180">
    <property type="term" value="F:carboxypeptidase activity"/>
    <property type="evidence" value="ECO:0007669"/>
    <property type="project" value="UniProtKB-KW"/>
</dbReference>
<feature type="domain" description="Penicillin-binding protein transpeptidase" evidence="5">
    <location>
        <begin position="258"/>
        <end position="563"/>
    </location>
</feature>
<evidence type="ECO:0000313" key="8">
    <source>
        <dbReference type="Proteomes" id="UP000006860"/>
    </source>
</evidence>
<dbReference type="SUPFAM" id="SSF56519">
    <property type="entry name" value="Penicillin binding protein dimerisation domain"/>
    <property type="match status" value="1"/>
</dbReference>
<keyword evidence="4" id="KW-0812">Transmembrane</keyword>
<keyword evidence="8" id="KW-1185">Reference proteome</keyword>
<dbReference type="PANTHER" id="PTHR30627:SF1">
    <property type="entry name" value="PEPTIDOGLYCAN D,D-TRANSPEPTIDASE FTSI"/>
    <property type="match status" value="1"/>
</dbReference>